<name>A0A3N4JMU3_9PEZI</name>
<dbReference type="EMBL" id="ML120386">
    <property type="protein sequence ID" value="RPA99573.1"/>
    <property type="molecule type" value="Genomic_DNA"/>
</dbReference>
<dbReference type="GO" id="GO:0006313">
    <property type="term" value="P:DNA transposition"/>
    <property type="evidence" value="ECO:0007669"/>
    <property type="project" value="InterPro"/>
</dbReference>
<evidence type="ECO:0000313" key="3">
    <source>
        <dbReference type="Proteomes" id="UP000276215"/>
    </source>
</evidence>
<dbReference type="Pfam" id="PF01498">
    <property type="entry name" value="HTH_Tnp_Tc3_2"/>
    <property type="match status" value="1"/>
</dbReference>
<feature type="domain" description="Transposase Tc1-like" evidence="1">
    <location>
        <begin position="23"/>
        <end position="82"/>
    </location>
</feature>
<organism evidence="2 3">
    <name type="scientific">Choiromyces venosus 120613-1</name>
    <dbReference type="NCBI Taxonomy" id="1336337"/>
    <lineage>
        <taxon>Eukaryota</taxon>
        <taxon>Fungi</taxon>
        <taxon>Dikarya</taxon>
        <taxon>Ascomycota</taxon>
        <taxon>Pezizomycotina</taxon>
        <taxon>Pezizomycetes</taxon>
        <taxon>Pezizales</taxon>
        <taxon>Tuberaceae</taxon>
        <taxon>Choiromyces</taxon>
    </lineage>
</organism>
<dbReference type="GO" id="GO:0003677">
    <property type="term" value="F:DNA binding"/>
    <property type="evidence" value="ECO:0007669"/>
    <property type="project" value="InterPro"/>
</dbReference>
<feature type="non-terminal residue" evidence="2">
    <location>
        <position position="1"/>
    </location>
</feature>
<evidence type="ECO:0000313" key="2">
    <source>
        <dbReference type="EMBL" id="RPA99573.1"/>
    </source>
</evidence>
<dbReference type="AlphaFoldDB" id="A0A3N4JMU3"/>
<protein>
    <recommendedName>
        <fullName evidence="1">Transposase Tc1-like domain-containing protein</fullName>
    </recommendedName>
</protein>
<sequence>GRPLSIDTPTMKQLVATAMMSSAHRQMPLTEVAAACGITACEKTLLKAFRSEGYSHRVACKKPLLGEMQKASRLIFALAHQHWIVGD</sequence>
<dbReference type="OrthoDB" id="3783684at2759"/>
<accession>A0A3N4JMU3</accession>
<dbReference type="STRING" id="1336337.A0A3N4JMU3"/>
<gene>
    <name evidence="2" type="ORF">L873DRAFT_1683177</name>
</gene>
<dbReference type="InterPro" id="IPR002492">
    <property type="entry name" value="Transposase_Tc1-like"/>
</dbReference>
<proteinExistence type="predicted"/>
<keyword evidence="3" id="KW-1185">Reference proteome</keyword>
<dbReference type="Proteomes" id="UP000276215">
    <property type="component" value="Unassembled WGS sequence"/>
</dbReference>
<reference evidence="2 3" key="1">
    <citation type="journal article" date="2018" name="Nat. Ecol. Evol.">
        <title>Pezizomycetes genomes reveal the molecular basis of ectomycorrhizal truffle lifestyle.</title>
        <authorList>
            <person name="Murat C."/>
            <person name="Payen T."/>
            <person name="Noel B."/>
            <person name="Kuo A."/>
            <person name="Morin E."/>
            <person name="Chen J."/>
            <person name="Kohler A."/>
            <person name="Krizsan K."/>
            <person name="Balestrini R."/>
            <person name="Da Silva C."/>
            <person name="Montanini B."/>
            <person name="Hainaut M."/>
            <person name="Levati E."/>
            <person name="Barry K.W."/>
            <person name="Belfiori B."/>
            <person name="Cichocki N."/>
            <person name="Clum A."/>
            <person name="Dockter R.B."/>
            <person name="Fauchery L."/>
            <person name="Guy J."/>
            <person name="Iotti M."/>
            <person name="Le Tacon F."/>
            <person name="Lindquist E.A."/>
            <person name="Lipzen A."/>
            <person name="Malagnac F."/>
            <person name="Mello A."/>
            <person name="Molinier V."/>
            <person name="Miyauchi S."/>
            <person name="Poulain J."/>
            <person name="Riccioni C."/>
            <person name="Rubini A."/>
            <person name="Sitrit Y."/>
            <person name="Splivallo R."/>
            <person name="Traeger S."/>
            <person name="Wang M."/>
            <person name="Zifcakova L."/>
            <person name="Wipf D."/>
            <person name="Zambonelli A."/>
            <person name="Paolocci F."/>
            <person name="Nowrousian M."/>
            <person name="Ottonello S."/>
            <person name="Baldrian P."/>
            <person name="Spatafora J.W."/>
            <person name="Henrissat B."/>
            <person name="Nagy L.G."/>
            <person name="Aury J.M."/>
            <person name="Wincker P."/>
            <person name="Grigoriev I.V."/>
            <person name="Bonfante P."/>
            <person name="Martin F.M."/>
        </authorList>
    </citation>
    <scope>NUCLEOTIDE SEQUENCE [LARGE SCALE GENOMIC DNA]</scope>
    <source>
        <strain evidence="2 3">120613-1</strain>
    </source>
</reference>
<evidence type="ECO:0000259" key="1">
    <source>
        <dbReference type="Pfam" id="PF01498"/>
    </source>
</evidence>
<dbReference type="GO" id="GO:0015074">
    <property type="term" value="P:DNA integration"/>
    <property type="evidence" value="ECO:0007669"/>
    <property type="project" value="InterPro"/>
</dbReference>